<evidence type="ECO:0000313" key="2">
    <source>
        <dbReference type="Proteomes" id="UP001529491"/>
    </source>
</evidence>
<gene>
    <name evidence="1" type="ORF">RGE70_08820</name>
</gene>
<dbReference type="RefSeq" id="WP_310471096.1">
    <property type="nucleotide sequence ID" value="NZ_CP136522.1"/>
</dbReference>
<name>A0ABZ0K368_9GAMM</name>
<dbReference type="InterPro" id="IPR021372">
    <property type="entry name" value="DUF2989"/>
</dbReference>
<dbReference type="PROSITE" id="PS51257">
    <property type="entry name" value="PROKAR_LIPOPROTEIN"/>
    <property type="match status" value="1"/>
</dbReference>
<accession>A0ABZ0K368</accession>
<dbReference type="Proteomes" id="UP001529491">
    <property type="component" value="Chromosome"/>
</dbReference>
<protein>
    <submittedName>
        <fullName evidence="1">DUF2989 domain-containing protein</fullName>
    </submittedName>
</protein>
<dbReference type="Pfam" id="PF11207">
    <property type="entry name" value="DUF2989"/>
    <property type="match status" value="1"/>
</dbReference>
<evidence type="ECO:0000313" key="1">
    <source>
        <dbReference type="EMBL" id="WOT06826.1"/>
    </source>
</evidence>
<keyword evidence="2" id="KW-1185">Reference proteome</keyword>
<sequence>MNIKIVMITSFTIITALLGLFGCKPSSNTKEICNNNPEICADLHEDSWCIFEKDDLIRSREQITHSIKPSGKQLFELLLQLEGYNKCIELAAGVKHIIHTERSNDRARAYGLSSQSLTQLQENTKNSLDPHLAYYHWSRFNDHQSAMVLFAAERNGQVDDVRIKAQIAIHFLKSNSLKSKRLFAEAFAESNTTTFDPDWLLALAKLYAYEDRPEMNYLLSKTNIIMTQAKFAENQMLALLKGDKAQQQKLDKKAKVLADELRSGKYLESQLRIVLEQDLKQRKN</sequence>
<proteinExistence type="predicted"/>
<reference evidence="1 2" key="1">
    <citation type="submission" date="2023-10" db="EMBL/GenBank/DDBJ databases">
        <title>Complete genome sequence of Shewanella sp. DAU334.</title>
        <authorList>
            <person name="Lee Y.-S."/>
            <person name="Jeong H.-R."/>
            <person name="Hwang E.-J."/>
            <person name="Choi Y.-L."/>
            <person name="Kim G.-D."/>
        </authorList>
    </citation>
    <scope>NUCLEOTIDE SEQUENCE [LARGE SCALE GENOMIC DNA]</scope>
    <source>
        <strain evidence="1 2">DAU334</strain>
    </source>
</reference>
<dbReference type="EMBL" id="CP136522">
    <property type="protein sequence ID" value="WOT06826.1"/>
    <property type="molecule type" value="Genomic_DNA"/>
</dbReference>
<organism evidence="1 2">
    <name type="scientific">Shewanella youngdeokensis</name>
    <dbReference type="NCBI Taxonomy" id="2999068"/>
    <lineage>
        <taxon>Bacteria</taxon>
        <taxon>Pseudomonadati</taxon>
        <taxon>Pseudomonadota</taxon>
        <taxon>Gammaproteobacteria</taxon>
        <taxon>Alteromonadales</taxon>
        <taxon>Shewanellaceae</taxon>
        <taxon>Shewanella</taxon>
    </lineage>
</organism>